<accession>A0A1Q9DVT3</accession>
<dbReference type="InterPro" id="IPR046341">
    <property type="entry name" value="SET_dom_sf"/>
</dbReference>
<reference evidence="3 4" key="1">
    <citation type="submission" date="2016-02" db="EMBL/GenBank/DDBJ databases">
        <title>Genome analysis of coral dinoflagellate symbionts highlights evolutionary adaptations to a symbiotic lifestyle.</title>
        <authorList>
            <person name="Aranda M."/>
            <person name="Li Y."/>
            <person name="Liew Y.J."/>
            <person name="Baumgarten S."/>
            <person name="Simakov O."/>
            <person name="Wilson M."/>
            <person name="Piel J."/>
            <person name="Ashoor H."/>
            <person name="Bougouffa S."/>
            <person name="Bajic V.B."/>
            <person name="Ryu T."/>
            <person name="Ravasi T."/>
            <person name="Bayer T."/>
            <person name="Micklem G."/>
            <person name="Kim H."/>
            <person name="Bhak J."/>
            <person name="Lajeunesse T.C."/>
            <person name="Voolstra C.R."/>
        </authorList>
    </citation>
    <scope>NUCLEOTIDE SEQUENCE [LARGE SCALE GENOMIC DNA]</scope>
    <source>
        <strain evidence="3 4">CCMP2467</strain>
    </source>
</reference>
<feature type="domain" description="SET" evidence="2">
    <location>
        <begin position="1"/>
        <end position="74"/>
    </location>
</feature>
<dbReference type="InterPro" id="IPR050869">
    <property type="entry name" value="H3K4_H4K5_MeTrfase"/>
</dbReference>
<dbReference type="EMBL" id="LSRX01000369">
    <property type="protein sequence ID" value="OLP99270.1"/>
    <property type="molecule type" value="Genomic_DNA"/>
</dbReference>
<dbReference type="Proteomes" id="UP000186817">
    <property type="component" value="Unassembled WGS sequence"/>
</dbReference>
<proteinExistence type="predicted"/>
<organism evidence="3 4">
    <name type="scientific">Symbiodinium microadriaticum</name>
    <name type="common">Dinoflagellate</name>
    <name type="synonym">Zooxanthella microadriatica</name>
    <dbReference type="NCBI Taxonomy" id="2951"/>
    <lineage>
        <taxon>Eukaryota</taxon>
        <taxon>Sar</taxon>
        <taxon>Alveolata</taxon>
        <taxon>Dinophyceae</taxon>
        <taxon>Suessiales</taxon>
        <taxon>Symbiodiniaceae</taxon>
        <taxon>Symbiodinium</taxon>
    </lineage>
</organism>
<dbReference type="PROSITE" id="PS50280">
    <property type="entry name" value="SET"/>
    <property type="match status" value="1"/>
</dbReference>
<dbReference type="OrthoDB" id="194358at2759"/>
<gene>
    <name evidence="3" type="primary">msta</name>
    <name evidence="3" type="ORF">AK812_SmicGene18194</name>
</gene>
<feature type="region of interest" description="Disordered" evidence="1">
    <location>
        <begin position="295"/>
        <end position="330"/>
    </location>
</feature>
<dbReference type="PANTHER" id="PTHR12197">
    <property type="entry name" value="HISTONE-LYSINE N-METHYLTRANSFERASE SMYD"/>
    <property type="match status" value="1"/>
</dbReference>
<dbReference type="Gene3D" id="2.170.270.10">
    <property type="entry name" value="SET domain"/>
    <property type="match status" value="1"/>
</dbReference>
<evidence type="ECO:0000313" key="4">
    <source>
        <dbReference type="Proteomes" id="UP000186817"/>
    </source>
</evidence>
<dbReference type="PANTHER" id="PTHR12197:SF251">
    <property type="entry name" value="EG:BACR7C10.4 PROTEIN"/>
    <property type="match status" value="1"/>
</dbReference>
<sequence length="330" mass="35633">MECCPNGNEVWIYNSFDLDVEDTGNEAGVIFLAAAMMSHSCAPNAAWHLDDSNSFILHARTDINDGEEVTISYLSPADLGLPTEDRRALLESTKGFVCGCERCVTPLDPARSFCCPCCDGEALARVRPGGDPEPGNDADVLVCSACGPLDASKAAPALQVEEEMKQWARSRPEFATLAKEEGAVAAMAFWHWIVDALRLAAASRLPSEASGLLRKCLEVQKGVKRLNIKCCMKELRAGEMSDPYSDLYIHRDLQARNCTKPPKNGSFQCFQNLSQRYSCSASAMDDAATVLPEGHRSLSDAAPQEAEAAGSSEAPKPKRKAMAGWVGPTI</sequence>
<dbReference type="InterPro" id="IPR011990">
    <property type="entry name" value="TPR-like_helical_dom_sf"/>
</dbReference>
<name>A0A1Q9DVT3_SYMMI</name>
<dbReference type="InterPro" id="IPR001214">
    <property type="entry name" value="SET_dom"/>
</dbReference>
<dbReference type="CDD" id="cd20071">
    <property type="entry name" value="SET_SMYD"/>
    <property type="match status" value="1"/>
</dbReference>
<dbReference type="Pfam" id="PF00856">
    <property type="entry name" value="SET"/>
    <property type="match status" value="1"/>
</dbReference>
<dbReference type="Gene3D" id="1.25.40.10">
    <property type="entry name" value="Tetratricopeptide repeat domain"/>
    <property type="match status" value="1"/>
</dbReference>
<keyword evidence="4" id="KW-1185">Reference proteome</keyword>
<dbReference type="SUPFAM" id="SSF82199">
    <property type="entry name" value="SET domain"/>
    <property type="match status" value="1"/>
</dbReference>
<dbReference type="AlphaFoldDB" id="A0A1Q9DVT3"/>
<evidence type="ECO:0000313" key="3">
    <source>
        <dbReference type="EMBL" id="OLP99270.1"/>
    </source>
</evidence>
<evidence type="ECO:0000256" key="1">
    <source>
        <dbReference type="SAM" id="MobiDB-lite"/>
    </source>
</evidence>
<evidence type="ECO:0000259" key="2">
    <source>
        <dbReference type="PROSITE" id="PS50280"/>
    </source>
</evidence>
<dbReference type="GO" id="GO:0005634">
    <property type="term" value="C:nucleus"/>
    <property type="evidence" value="ECO:0007669"/>
    <property type="project" value="TreeGrafter"/>
</dbReference>
<protein>
    <submittedName>
        <fullName evidence="3">Protein msta, isoform B</fullName>
    </submittedName>
</protein>
<comment type="caution">
    <text evidence="3">The sequence shown here is derived from an EMBL/GenBank/DDBJ whole genome shotgun (WGS) entry which is preliminary data.</text>
</comment>